<evidence type="ECO:0000256" key="1">
    <source>
        <dbReference type="SAM" id="MobiDB-lite"/>
    </source>
</evidence>
<feature type="compositionally biased region" description="Acidic residues" evidence="1">
    <location>
        <begin position="216"/>
        <end position="225"/>
    </location>
</feature>
<comment type="caution">
    <text evidence="4">The sequence shown here is derived from an EMBL/GenBank/DDBJ whole genome shotgun (WGS) entry which is preliminary data.</text>
</comment>
<proteinExistence type="predicted"/>
<accession>A0ABW9MDY6</accession>
<feature type="compositionally biased region" description="Basic and acidic residues" evidence="1">
    <location>
        <begin position="226"/>
        <end position="245"/>
    </location>
</feature>
<dbReference type="RefSeq" id="WP_410035747.1">
    <property type="nucleotide sequence ID" value="NZ_JBGMEF010000023.1"/>
</dbReference>
<protein>
    <submittedName>
        <fullName evidence="4">Zinc-ribbon domain-containing protein</fullName>
    </submittedName>
</protein>
<feature type="region of interest" description="Disordered" evidence="1">
    <location>
        <begin position="194"/>
        <end position="256"/>
    </location>
</feature>
<dbReference type="Pfam" id="PF13240">
    <property type="entry name" value="Zn_Ribbon_1"/>
    <property type="match status" value="1"/>
</dbReference>
<dbReference type="Proteomes" id="UP001637994">
    <property type="component" value="Unassembled WGS sequence"/>
</dbReference>
<keyword evidence="5" id="KW-1185">Reference proteome</keyword>
<evidence type="ECO:0000259" key="3">
    <source>
        <dbReference type="Pfam" id="PF13240"/>
    </source>
</evidence>
<gene>
    <name evidence="4" type="ORF">ACCQ42_06915</name>
</gene>
<feature type="compositionally biased region" description="Polar residues" evidence="1">
    <location>
        <begin position="246"/>
        <end position="256"/>
    </location>
</feature>
<dbReference type="EMBL" id="JBGMEF010000023">
    <property type="protein sequence ID" value="MFO3667499.1"/>
    <property type="molecule type" value="Genomic_DNA"/>
</dbReference>
<feature type="domain" description="Zinc-ribbon" evidence="3">
    <location>
        <begin position="3"/>
        <end position="24"/>
    </location>
</feature>
<keyword evidence="2" id="KW-0472">Membrane</keyword>
<feature type="compositionally biased region" description="Basic and acidic residues" evidence="1">
    <location>
        <begin position="194"/>
        <end position="215"/>
    </location>
</feature>
<evidence type="ECO:0000313" key="4">
    <source>
        <dbReference type="EMBL" id="MFO3667499.1"/>
    </source>
</evidence>
<keyword evidence="2" id="KW-0812">Transmembrane</keyword>
<dbReference type="InterPro" id="IPR026870">
    <property type="entry name" value="Zinc_ribbon_dom"/>
</dbReference>
<sequence length="333" mass="38082">MICKNCGHENEDGKKICENCGQELEKSDQRDRRRQRRSEKADDEKIVIKRRENNRKEKDMDLITVGMIFGGILIFAVAAIIFSYFINLGSNKTEKSPSQVEEKVEENKDLYKQALTKAEEAIKDEDYLGALKVLNAIPKAAGDFYDKGQKQIADMEKDVEAKINELVEAGDEDKARDLADEYLKANADAKNIKELRANMKDKEETPEKDEEKETDKDTEESTDEETDKKENTKKESKNYDKEYLRRTNSYGQNGNPAYTDVYSESDFLNKTVKIDANMGEIRTEPNLNSGVAGYVNRNETYKVSEVHDDGGRYWLNIGDGWISSKLVTGEFRD</sequence>
<organism evidence="4 5">
    <name type="scientific">Anaerococcus kampingae</name>
    <dbReference type="NCBI Taxonomy" id="3115614"/>
    <lineage>
        <taxon>Bacteria</taxon>
        <taxon>Bacillati</taxon>
        <taxon>Bacillota</taxon>
        <taxon>Tissierellia</taxon>
        <taxon>Tissierellales</taxon>
        <taxon>Peptoniphilaceae</taxon>
        <taxon>Anaerococcus</taxon>
    </lineage>
</organism>
<keyword evidence="2" id="KW-1133">Transmembrane helix</keyword>
<evidence type="ECO:0000256" key="2">
    <source>
        <dbReference type="SAM" id="Phobius"/>
    </source>
</evidence>
<reference evidence="4 5" key="1">
    <citation type="journal article" date="2025" name="Anaerobe">
        <title>Description of Anaerococcus kampingiae sp. nov., Anaerococcus groningensis sp. nov., Anaerococcus martiniensis sp. nov., and Anaerococcus cruorum sp. nov., isolated from human clinical specimens.</title>
        <authorList>
            <person name="Boiten K.E."/>
            <person name="Meijer J."/>
            <person name="van Wezel E.M."/>
            <person name="Veloo A.C.M."/>
        </authorList>
    </citation>
    <scope>NUCLEOTIDE SEQUENCE [LARGE SCALE GENOMIC DNA]</scope>
    <source>
        <strain evidence="4 5">ENR0874</strain>
    </source>
</reference>
<feature type="transmembrane region" description="Helical" evidence="2">
    <location>
        <begin position="60"/>
        <end position="86"/>
    </location>
</feature>
<evidence type="ECO:0000313" key="5">
    <source>
        <dbReference type="Proteomes" id="UP001637994"/>
    </source>
</evidence>
<name>A0ABW9MDY6_9FIRM</name>